<dbReference type="Gene3D" id="2.30.180.10">
    <property type="entry name" value="FAS1 domain"/>
    <property type="match status" value="1"/>
</dbReference>
<reference evidence="5 6" key="1">
    <citation type="submission" date="2023-05" db="EMBL/GenBank/DDBJ databases">
        <title>A 100% complete, gapless, phased diploid assembly of the Scenedesmus obliquus UTEX 3031 genome.</title>
        <authorList>
            <person name="Biondi T.C."/>
            <person name="Hanschen E.R."/>
            <person name="Kwon T."/>
            <person name="Eng W."/>
            <person name="Kruse C.P.S."/>
            <person name="Koehler S.I."/>
            <person name="Kunde Y."/>
            <person name="Gleasner C.D."/>
            <person name="You Mak K.T."/>
            <person name="Polle J."/>
            <person name="Hovde B.T."/>
            <person name="Starkenburg S.R."/>
        </authorList>
    </citation>
    <scope>NUCLEOTIDE SEQUENCE [LARGE SCALE GENOMIC DNA]</scope>
    <source>
        <strain evidence="5 6">DOE0152z</strain>
    </source>
</reference>
<dbReference type="InterPro" id="IPR047048">
    <property type="entry name" value="TlyA"/>
</dbReference>
<evidence type="ECO:0000256" key="2">
    <source>
        <dbReference type="SAM" id="MobiDB-lite"/>
    </source>
</evidence>
<dbReference type="InterPro" id="IPR000782">
    <property type="entry name" value="FAS1_domain"/>
</dbReference>
<gene>
    <name evidence="5" type="ORF">OEZ85_006610</name>
</gene>
<feature type="compositionally biased region" description="Low complexity" evidence="2">
    <location>
        <begin position="1114"/>
        <end position="1132"/>
    </location>
</feature>
<organism evidence="5 6">
    <name type="scientific">Tetradesmus obliquus</name>
    <name type="common">Green alga</name>
    <name type="synonym">Acutodesmus obliquus</name>
    <dbReference type="NCBI Taxonomy" id="3088"/>
    <lineage>
        <taxon>Eukaryota</taxon>
        <taxon>Viridiplantae</taxon>
        <taxon>Chlorophyta</taxon>
        <taxon>core chlorophytes</taxon>
        <taxon>Chlorophyceae</taxon>
        <taxon>CS clade</taxon>
        <taxon>Sphaeropleales</taxon>
        <taxon>Scenedesmaceae</taxon>
        <taxon>Tetradesmus</taxon>
    </lineage>
</organism>
<dbReference type="InterPro" id="IPR002877">
    <property type="entry name" value="RNA_MeTrfase_FtsJ_dom"/>
</dbReference>
<dbReference type="Proteomes" id="UP001244341">
    <property type="component" value="Chromosome 4b"/>
</dbReference>
<feature type="region of interest" description="Disordered" evidence="2">
    <location>
        <begin position="642"/>
        <end position="662"/>
    </location>
</feature>
<dbReference type="PANTHER" id="PTHR32319">
    <property type="entry name" value="BACTERIAL HEMOLYSIN-LIKE PROTEIN"/>
    <property type="match status" value="1"/>
</dbReference>
<evidence type="ECO:0000259" key="4">
    <source>
        <dbReference type="PROSITE" id="PS51841"/>
    </source>
</evidence>
<feature type="region of interest" description="Disordered" evidence="2">
    <location>
        <begin position="1084"/>
        <end position="1132"/>
    </location>
</feature>
<dbReference type="Pfam" id="PF01728">
    <property type="entry name" value="FtsJ"/>
    <property type="match status" value="1"/>
</dbReference>
<dbReference type="EMBL" id="CP126211">
    <property type="protein sequence ID" value="WIA12999.1"/>
    <property type="molecule type" value="Genomic_DNA"/>
</dbReference>
<feature type="compositionally biased region" description="Pro residues" evidence="2">
    <location>
        <begin position="646"/>
        <end position="662"/>
    </location>
</feature>
<keyword evidence="1" id="KW-0694">RNA-binding</keyword>
<evidence type="ECO:0000313" key="5">
    <source>
        <dbReference type="EMBL" id="WIA12999.1"/>
    </source>
</evidence>
<dbReference type="CDD" id="cd02440">
    <property type="entry name" value="AdoMet_MTases"/>
    <property type="match status" value="1"/>
</dbReference>
<dbReference type="SMART" id="SM00554">
    <property type="entry name" value="FAS1"/>
    <property type="match status" value="1"/>
</dbReference>
<sequence length="1132" mass="117896">MGPAVKPSIPRMPAGSYKPSKAKQLAKVFSKLQQLLLSEWQTIRGANLGVKSGTSILEDVLLLQLNQLATHLHTLAASDQEAASRLVELAGKLSEQHFQQLQVLLDVLGHEELSDFLALLVRQEEGRHTCSSKGYSAASATAAASLVSRSGSGTLSSSQHRVASSVGGKQLLGSDSGSAAGQGWQRRNRAAAGVAFDVEGLDSLQDSSIRRRSSMGSSSCPDLKGLRFACLLPPGHLLTKTAEQLQRQQEFETALQASKAAAAAAAAAARSQQHAPAVPMLQLPARHVPRYGDLSVYRPGSGNSCSSPAGGPTSPFRWAGDDDCRSNLGFSPTGLRSLQLDAGGLLAEPSSMPDPLSCGFRAPSRSVEQIWKEGRKATTEASNPGYLWPMVAPRLAAASAALLAVLLVAAAPTSHAQAAAPSAFLGQLGAANTSSPSPAPAECSGSTQAKLIIQSVTPIPGAGNTAQVVIRNIGGQTANITGYRLTGTAGGNESDSSNTLYIANDRRCRENGTVPSGQSLFFKPVSNNNPCGFPFQLGSGGTVTLSDYNGAPVSAMSWTNATEGTEVMVTPDGSAAVRVPGNQNVIEVLRSLGDYQTFVLALQAAGLDQALIAASDPNYTGPKLPEQQYVIDLPWWFAGAQAAGAAPPPPPPPAAPQAPPPVGVPASGPYTIFAPNDDAFDAMLLNLGGGQRKLPLDQLLRLPQLKNILMYHIVPGQYTSAFLRNNTPIYTAQGVEVVPFADGCMTEGKLMLHDSCIDKPTADNYTCEEQRAFGKCDFPFMVSSLAAQWQGGFCQRTCKRCDCSPTSGIICSTVVSPDVQANNGVIHGISRVLFPPPTFTKEQAIRDAVAYNESLARNQSLGIAPAPGMTGLNDLPGAAAPITPGAPAAGVTPAAEDPKFVCRAGFKLEKALDHFEIDATGLTALDAGLSTGGFTDCLLQRGARHVYGVDVGHGQVMGSIAQDPRVTVMEKTNLRHMAAGDVPEQVSLVTLDLSFISVLKVMPAVAQLVAPGAQLVVLVKPQFEAGRSQVGSGGVVKDPKVHQQVIDRITKGVEAYGFVCRGVTESPLKGDKGGNTEFLAHFVHDPGQGPISIPPDGMRDEGGDVIRSSGLGGSSSSSNTSSSGSSSSAVPP</sequence>
<keyword evidence="6" id="KW-1185">Reference proteome</keyword>
<protein>
    <recommendedName>
        <fullName evidence="7">FAS1 domain-containing protein</fullName>
    </recommendedName>
</protein>
<dbReference type="Pfam" id="PF02469">
    <property type="entry name" value="Fasciclin"/>
    <property type="match status" value="1"/>
</dbReference>
<dbReference type="Gene3D" id="3.40.50.150">
    <property type="entry name" value="Vaccinia Virus protein VP39"/>
    <property type="match status" value="1"/>
</dbReference>
<dbReference type="PROSITE" id="PS51841">
    <property type="entry name" value="LTD"/>
    <property type="match status" value="1"/>
</dbReference>
<dbReference type="InterPro" id="IPR036378">
    <property type="entry name" value="FAS1_dom_sf"/>
</dbReference>
<evidence type="ECO:0000259" key="3">
    <source>
        <dbReference type="PROSITE" id="PS50213"/>
    </source>
</evidence>
<evidence type="ECO:0008006" key="7">
    <source>
        <dbReference type="Google" id="ProtNLM"/>
    </source>
</evidence>
<name>A0ABY8TV50_TETOB</name>
<dbReference type="SUPFAM" id="SSF53335">
    <property type="entry name" value="S-adenosyl-L-methionine-dependent methyltransferases"/>
    <property type="match status" value="1"/>
</dbReference>
<feature type="domain" description="LTD" evidence="4">
    <location>
        <begin position="435"/>
        <end position="594"/>
    </location>
</feature>
<proteinExistence type="predicted"/>
<dbReference type="SUPFAM" id="SSF82153">
    <property type="entry name" value="FAS1 domain"/>
    <property type="match status" value="1"/>
</dbReference>
<accession>A0ABY8TV50</accession>
<feature type="domain" description="FAS1" evidence="3">
    <location>
        <begin position="582"/>
        <end position="833"/>
    </location>
</feature>
<evidence type="ECO:0000256" key="1">
    <source>
        <dbReference type="ARBA" id="ARBA00022884"/>
    </source>
</evidence>
<dbReference type="InterPro" id="IPR029063">
    <property type="entry name" value="SAM-dependent_MTases_sf"/>
</dbReference>
<dbReference type="PROSITE" id="PS50213">
    <property type="entry name" value="FAS1"/>
    <property type="match status" value="1"/>
</dbReference>
<dbReference type="PANTHER" id="PTHR32319:SF0">
    <property type="entry name" value="BACTERIAL HEMOLYSIN-LIKE PROTEIN"/>
    <property type="match status" value="1"/>
</dbReference>
<dbReference type="InterPro" id="IPR001322">
    <property type="entry name" value="Lamin_tail_dom"/>
</dbReference>
<evidence type="ECO:0000313" key="6">
    <source>
        <dbReference type="Proteomes" id="UP001244341"/>
    </source>
</evidence>